<keyword evidence="4" id="KW-1185">Reference proteome</keyword>
<dbReference type="Gene3D" id="1.10.238.10">
    <property type="entry name" value="EF-hand"/>
    <property type="match status" value="1"/>
</dbReference>
<comment type="caution">
    <text evidence="3">The sequence shown here is derived from an EMBL/GenBank/DDBJ whole genome shotgun (WGS) entry which is preliminary data.</text>
</comment>
<dbReference type="CDD" id="cd00051">
    <property type="entry name" value="EFh"/>
    <property type="match status" value="1"/>
</dbReference>
<dbReference type="PROSITE" id="PS00018">
    <property type="entry name" value="EF_HAND_1"/>
    <property type="match status" value="1"/>
</dbReference>
<reference evidence="3" key="1">
    <citation type="submission" date="2020-06" db="EMBL/GenBank/DDBJ databases">
        <title>Draft genome of Bugula neritina, a colonial animal packing powerful symbionts and potential medicines.</title>
        <authorList>
            <person name="Rayko M."/>
        </authorList>
    </citation>
    <scope>NUCLEOTIDE SEQUENCE [LARGE SCALE GENOMIC DNA]</scope>
    <source>
        <strain evidence="3">Kwan_BN1</strain>
    </source>
</reference>
<dbReference type="EMBL" id="VXIV02001136">
    <property type="protein sequence ID" value="KAF6034181.1"/>
    <property type="molecule type" value="Genomic_DNA"/>
</dbReference>
<dbReference type="Proteomes" id="UP000593567">
    <property type="component" value="Unassembled WGS sequence"/>
</dbReference>
<keyword evidence="1" id="KW-0106">Calcium</keyword>
<sequence>MGDNNIRHADDVAEMLRHNSTITNFVLSENNFSDKDAALLAQVIEAHPSLTEVDLSSNNFGSTGGLHLRRMISESTNLVELNLSWNKIRGEGAVAVAEAIRDNVGMKIIHLEWNGFDRQSGAKLAEAVAQNRTLTQLNLYSNRIDSQSFLAICQALKDNDNLQTLKIGKNCITEEAAAAALDLLKTYPELKIETIDLSDLIFSAALAEKVKEVKEIHEDFNFIYGYTDSYGKRKLKSYDVVDEALTFFKQYMAENNIDLVTFFQEMDDDGSMAVSYDEFREGLKVMKIPLTPLQVDQLIAALDMDGDGDIDFGELVIGAEEHSH</sequence>
<proteinExistence type="predicted"/>
<evidence type="ECO:0000313" key="4">
    <source>
        <dbReference type="Proteomes" id="UP000593567"/>
    </source>
</evidence>
<dbReference type="PROSITE" id="PS50222">
    <property type="entry name" value="EF_HAND_2"/>
    <property type="match status" value="1"/>
</dbReference>
<evidence type="ECO:0000256" key="1">
    <source>
        <dbReference type="ARBA" id="ARBA00022837"/>
    </source>
</evidence>
<evidence type="ECO:0000259" key="2">
    <source>
        <dbReference type="PROSITE" id="PS50222"/>
    </source>
</evidence>
<evidence type="ECO:0000313" key="3">
    <source>
        <dbReference type="EMBL" id="KAF6034181.1"/>
    </source>
</evidence>
<dbReference type="InterPro" id="IPR018247">
    <property type="entry name" value="EF_Hand_1_Ca_BS"/>
</dbReference>
<dbReference type="InterPro" id="IPR032675">
    <property type="entry name" value="LRR_dom_sf"/>
</dbReference>
<dbReference type="InterPro" id="IPR002048">
    <property type="entry name" value="EF_hand_dom"/>
</dbReference>
<dbReference type="Pfam" id="PF13516">
    <property type="entry name" value="LRR_6"/>
    <property type="match status" value="3"/>
</dbReference>
<dbReference type="PANTHER" id="PTHR24114">
    <property type="entry name" value="LEUCINE RICH REPEAT FAMILY PROTEIN"/>
    <property type="match status" value="1"/>
</dbReference>
<dbReference type="SMART" id="SM00368">
    <property type="entry name" value="LRR_RI"/>
    <property type="match status" value="5"/>
</dbReference>
<dbReference type="OrthoDB" id="120976at2759"/>
<dbReference type="GO" id="GO:0005509">
    <property type="term" value="F:calcium ion binding"/>
    <property type="evidence" value="ECO:0007669"/>
    <property type="project" value="InterPro"/>
</dbReference>
<name>A0A7J7K8M2_BUGNE</name>
<dbReference type="AlphaFoldDB" id="A0A7J7K8M2"/>
<dbReference type="Gene3D" id="3.80.10.10">
    <property type="entry name" value="Ribonuclease Inhibitor"/>
    <property type="match status" value="2"/>
</dbReference>
<protein>
    <recommendedName>
        <fullName evidence="2">EF-hand domain-containing protein</fullName>
    </recommendedName>
</protein>
<dbReference type="SMART" id="SM00054">
    <property type="entry name" value="EFh"/>
    <property type="match status" value="2"/>
</dbReference>
<dbReference type="InterPro" id="IPR052394">
    <property type="entry name" value="LRR-containing"/>
</dbReference>
<gene>
    <name evidence="3" type="ORF">EB796_007516</name>
</gene>
<dbReference type="SUPFAM" id="SSF52047">
    <property type="entry name" value="RNI-like"/>
    <property type="match status" value="1"/>
</dbReference>
<dbReference type="PANTHER" id="PTHR24114:SF2">
    <property type="entry name" value="F-BOX DOMAIN-CONTAINING PROTEIN-RELATED"/>
    <property type="match status" value="1"/>
</dbReference>
<dbReference type="SUPFAM" id="SSF47473">
    <property type="entry name" value="EF-hand"/>
    <property type="match status" value="1"/>
</dbReference>
<dbReference type="InterPro" id="IPR001611">
    <property type="entry name" value="Leu-rich_rpt"/>
</dbReference>
<feature type="domain" description="EF-hand" evidence="2">
    <location>
        <begin position="254"/>
        <end position="289"/>
    </location>
</feature>
<dbReference type="InterPro" id="IPR011992">
    <property type="entry name" value="EF-hand-dom_pair"/>
</dbReference>
<organism evidence="3 4">
    <name type="scientific">Bugula neritina</name>
    <name type="common">Brown bryozoan</name>
    <name type="synonym">Sertularia neritina</name>
    <dbReference type="NCBI Taxonomy" id="10212"/>
    <lineage>
        <taxon>Eukaryota</taxon>
        <taxon>Metazoa</taxon>
        <taxon>Spiralia</taxon>
        <taxon>Lophotrochozoa</taxon>
        <taxon>Bryozoa</taxon>
        <taxon>Gymnolaemata</taxon>
        <taxon>Cheilostomatida</taxon>
        <taxon>Flustrina</taxon>
        <taxon>Buguloidea</taxon>
        <taxon>Bugulidae</taxon>
        <taxon>Bugula</taxon>
    </lineage>
</organism>
<accession>A0A7J7K8M2</accession>